<dbReference type="RefSeq" id="WP_101009708.1">
    <property type="nucleotide sequence ID" value="NZ_FRFC01000003.1"/>
</dbReference>
<gene>
    <name evidence="1" type="ORF">NSIN_20738</name>
</gene>
<proteinExistence type="predicted"/>
<dbReference type="EMBL" id="FRFC01000003">
    <property type="protein sequence ID" value="SHO45674.1"/>
    <property type="molecule type" value="Genomic_DNA"/>
</dbReference>
<dbReference type="AlphaFoldDB" id="A0A2H1EHX0"/>
<organism evidence="1 2">
    <name type="scientific">Nitrosotalea sinensis</name>
    <dbReference type="NCBI Taxonomy" id="1499975"/>
    <lineage>
        <taxon>Archaea</taxon>
        <taxon>Nitrososphaerota</taxon>
        <taxon>Nitrososphaeria</taxon>
        <taxon>Nitrosotaleales</taxon>
        <taxon>Nitrosotaleaceae</taxon>
        <taxon>Nitrosotalea</taxon>
    </lineage>
</organism>
<dbReference type="OrthoDB" id="11936at2157"/>
<sequence>MSSKLVLTALSVLCVSCMVPDLNMPVHASSPIMISMDSYPQVNIVIYAPDFNSSPYAIDTIGEDGSTITISTRESSIPYRLVETGPDTGYFAGSVIVSSTTSSCSPVCGPNDGFLAGGGNDAITVSFTYANGQTITASSSDNSRPVYNTAVPEFPAVDIALVAGVAFLVYFSRTSFIR</sequence>
<accession>A0A2H1EHX0</accession>
<keyword evidence="2" id="KW-1185">Reference proteome</keyword>
<dbReference type="Proteomes" id="UP000232412">
    <property type="component" value="Unassembled WGS sequence"/>
</dbReference>
<evidence type="ECO:0000313" key="2">
    <source>
        <dbReference type="Proteomes" id="UP000232412"/>
    </source>
</evidence>
<evidence type="ECO:0000313" key="1">
    <source>
        <dbReference type="EMBL" id="SHO45674.1"/>
    </source>
</evidence>
<name>A0A2H1EHX0_9ARCH</name>
<protein>
    <submittedName>
        <fullName evidence="1">Uncharacterized protein</fullName>
    </submittedName>
</protein>
<reference evidence="2" key="1">
    <citation type="submission" date="2016-12" db="EMBL/GenBank/DDBJ databases">
        <authorList>
            <person name="Herbold C."/>
        </authorList>
    </citation>
    <scope>NUCLEOTIDE SEQUENCE [LARGE SCALE GENOMIC DNA]</scope>
</reference>